<feature type="compositionally biased region" description="Low complexity" evidence="1">
    <location>
        <begin position="65"/>
        <end position="75"/>
    </location>
</feature>
<name>S6TKT8_PSESF</name>
<dbReference type="Proteomes" id="UP000015729">
    <property type="component" value="Unassembled WGS sequence"/>
</dbReference>
<accession>S6TKT8</accession>
<dbReference type="AlphaFoldDB" id="S6TKT8"/>
<comment type="caution">
    <text evidence="3">The sequence shown here is derived from an EMBL/GenBank/DDBJ whole genome shotgun (WGS) entry which is preliminary data.</text>
</comment>
<dbReference type="EMBL" id="AOKG01002726">
    <property type="protein sequence ID" value="EPN29934.1"/>
    <property type="molecule type" value="Genomic_DNA"/>
</dbReference>
<feature type="region of interest" description="Disordered" evidence="1">
    <location>
        <begin position="56"/>
        <end position="75"/>
    </location>
</feature>
<organism evidence="3 4">
    <name type="scientific">Pseudomonas syringae pv. actinidiae ICMP 18807</name>
    <dbReference type="NCBI Taxonomy" id="1194404"/>
    <lineage>
        <taxon>Bacteria</taxon>
        <taxon>Pseudomonadati</taxon>
        <taxon>Pseudomonadota</taxon>
        <taxon>Gammaproteobacteria</taxon>
        <taxon>Pseudomonadales</taxon>
        <taxon>Pseudomonadaceae</taxon>
        <taxon>Pseudomonas</taxon>
        <taxon>Pseudomonas syringae</taxon>
    </lineage>
</organism>
<evidence type="ECO:0000256" key="1">
    <source>
        <dbReference type="SAM" id="MobiDB-lite"/>
    </source>
</evidence>
<reference evidence="3 4" key="1">
    <citation type="journal article" date="2013" name="PLoS Pathog.">
        <title>Genomic analysis of the Kiwifruit pathogen Pseudomonas syringae pv. actinidiae provides insight into the origins of an emergent plant disease.</title>
        <authorList>
            <person name="McCann H.C."/>
            <person name="Rikkerink E.H."/>
            <person name="Bertels F."/>
            <person name="Fiers M."/>
            <person name="Lu A."/>
            <person name="Rees-George J."/>
            <person name="Andersen M.T."/>
            <person name="Gleave A.P."/>
            <person name="Haubold B."/>
            <person name="Wohlers M.W."/>
            <person name="Guttman D.S."/>
            <person name="Wang P.W."/>
            <person name="Straub C."/>
            <person name="Vanneste J.L."/>
            <person name="Rainey P.B."/>
            <person name="Templeton M.D."/>
        </authorList>
    </citation>
    <scope>NUCLEOTIDE SEQUENCE [LARGE SCALE GENOMIC DNA]</scope>
    <source>
        <strain evidence="3 4">ICMP 18807</strain>
    </source>
</reference>
<dbReference type="InterPro" id="IPR021692">
    <property type="entry name" value="Tle3_C"/>
</dbReference>
<gene>
    <name evidence="3" type="ORF">A244_39578</name>
</gene>
<feature type="non-terminal residue" evidence="3">
    <location>
        <position position="1"/>
    </location>
</feature>
<dbReference type="PATRIC" id="fig|1194404.4.peg.8080"/>
<evidence type="ECO:0000313" key="4">
    <source>
        <dbReference type="Proteomes" id="UP000015729"/>
    </source>
</evidence>
<sequence>AMRAVLVAIADWKMDKKQFAKTTELPGWGGLSEESKELVRASYLYYEEGEFPSEELVTLTPPPLLQDTQQSRGVK</sequence>
<proteinExistence type="predicted"/>
<feature type="domain" description="Antibacterial effector protein Tle3 C-terminal" evidence="2">
    <location>
        <begin position="1"/>
        <end position="67"/>
    </location>
</feature>
<evidence type="ECO:0000313" key="3">
    <source>
        <dbReference type="EMBL" id="EPN29934.1"/>
    </source>
</evidence>
<dbReference type="Pfam" id="PF11678">
    <property type="entry name" value="Tle3_C"/>
    <property type="match status" value="1"/>
</dbReference>
<protein>
    <recommendedName>
        <fullName evidence="2">Antibacterial effector protein Tle3 C-terminal domain-containing protein</fullName>
    </recommendedName>
</protein>
<evidence type="ECO:0000259" key="2">
    <source>
        <dbReference type="Pfam" id="PF11678"/>
    </source>
</evidence>